<dbReference type="EMBL" id="JAAAIL010000533">
    <property type="protein sequence ID" value="KAG0275021.1"/>
    <property type="molecule type" value="Genomic_DNA"/>
</dbReference>
<feature type="non-terminal residue" evidence="1">
    <location>
        <position position="1"/>
    </location>
</feature>
<organism evidence="1 2">
    <name type="scientific">Linnemannia exigua</name>
    <dbReference type="NCBI Taxonomy" id="604196"/>
    <lineage>
        <taxon>Eukaryota</taxon>
        <taxon>Fungi</taxon>
        <taxon>Fungi incertae sedis</taxon>
        <taxon>Mucoromycota</taxon>
        <taxon>Mortierellomycotina</taxon>
        <taxon>Mortierellomycetes</taxon>
        <taxon>Mortierellales</taxon>
        <taxon>Mortierellaceae</taxon>
        <taxon>Linnemannia</taxon>
    </lineage>
</organism>
<protein>
    <submittedName>
        <fullName evidence="1">Uncharacterized protein</fullName>
    </submittedName>
</protein>
<evidence type="ECO:0000313" key="2">
    <source>
        <dbReference type="Proteomes" id="UP001194580"/>
    </source>
</evidence>
<sequence>MVFQNTKPRQQQFMQRMESTVHSFEQYIRDGQIMQAKVVQQEAESIKKEMAQYYGSLQTEVAKNTTLQNQVKEMVAASEKMTKRILELQEAQLDTDKMMLLLQQQALDRLALIQSKATAILTQTYELHEFPIPRLFIILPKEDITKREKIGTMFVKRFRLYFLCECGEHTRPADGPPSSLSHDIHLARHEGYDLDRPNEFFRKYGSYVLALLQMLKYGVAAA</sequence>
<dbReference type="Proteomes" id="UP001194580">
    <property type="component" value="Unassembled WGS sequence"/>
</dbReference>
<reference evidence="1" key="1">
    <citation type="journal article" date="2020" name="Fungal Divers.">
        <title>Resolving the Mortierellaceae phylogeny through synthesis of multi-gene phylogenetics and phylogenomics.</title>
        <authorList>
            <person name="Vandepol N."/>
            <person name="Liber J."/>
            <person name="Desiro A."/>
            <person name="Na H."/>
            <person name="Kennedy M."/>
            <person name="Barry K."/>
            <person name="Grigoriev I.V."/>
            <person name="Miller A.N."/>
            <person name="O'Donnell K."/>
            <person name="Stajich J.E."/>
            <person name="Bonito G."/>
        </authorList>
    </citation>
    <scope>NUCLEOTIDE SEQUENCE</scope>
    <source>
        <strain evidence="1">NRRL 28262</strain>
    </source>
</reference>
<accession>A0AAD4H6T2</accession>
<gene>
    <name evidence="1" type="ORF">BGZ95_009252</name>
</gene>
<evidence type="ECO:0000313" key="1">
    <source>
        <dbReference type="EMBL" id="KAG0275021.1"/>
    </source>
</evidence>
<dbReference type="AlphaFoldDB" id="A0AAD4H6T2"/>
<name>A0AAD4H6T2_9FUNG</name>
<comment type="caution">
    <text evidence="1">The sequence shown here is derived from an EMBL/GenBank/DDBJ whole genome shotgun (WGS) entry which is preliminary data.</text>
</comment>
<proteinExistence type="predicted"/>
<keyword evidence="2" id="KW-1185">Reference proteome</keyword>